<protein>
    <recommendedName>
        <fullName evidence="3">Lipoprotein</fullName>
    </recommendedName>
</protein>
<dbReference type="RefSeq" id="WP_269308359.1">
    <property type="nucleotide sequence ID" value="NZ_CP098242.1"/>
</dbReference>
<keyword evidence="2" id="KW-1185">Reference proteome</keyword>
<sequence length="181" mass="19507">MKTDISPPLVITGLLFSIFLSIALLGGCNQEKNKTAENSYIIVSGEILPATDHIPPPACHASPVKTGNATSGCQDSKSIKLSFHRTNPDITMLTVTTDLTGLPAAHPGWHTPQESLTCSGTTICREQCHLTLTFTPPPEKPESTLYINYEYLVNGQKALRKNRVSIVYAPSKAAVSSEEIS</sequence>
<dbReference type="EMBL" id="CP098242">
    <property type="protein sequence ID" value="WAW09361.1"/>
    <property type="molecule type" value="Genomic_DNA"/>
</dbReference>
<dbReference type="Proteomes" id="UP001156215">
    <property type="component" value="Chromosome"/>
</dbReference>
<evidence type="ECO:0000313" key="2">
    <source>
        <dbReference type="Proteomes" id="UP001156215"/>
    </source>
</evidence>
<gene>
    <name evidence="1" type="ORF">NB640_08875</name>
</gene>
<dbReference type="KEGG" id="ovb:NB640_08875"/>
<proteinExistence type="predicted"/>
<accession>A0A9E9P3Q2</accession>
<evidence type="ECO:0000313" key="1">
    <source>
        <dbReference type="EMBL" id="WAW09361.1"/>
    </source>
</evidence>
<name>A0A9E9P3Q2_9BURK</name>
<organism evidence="1 2">
    <name type="scientific">Oxalobacter vibrioformis</name>
    <dbReference type="NCBI Taxonomy" id="933080"/>
    <lineage>
        <taxon>Bacteria</taxon>
        <taxon>Pseudomonadati</taxon>
        <taxon>Pseudomonadota</taxon>
        <taxon>Betaproteobacteria</taxon>
        <taxon>Burkholderiales</taxon>
        <taxon>Oxalobacteraceae</taxon>
        <taxon>Oxalobacter</taxon>
    </lineage>
</organism>
<dbReference type="AlphaFoldDB" id="A0A9E9P3Q2"/>
<reference evidence="1" key="1">
    <citation type="journal article" date="2022" name="Front. Microbiol.">
        <title>New perspectives on an old grouping: The genomic and phenotypic variability of Oxalobacter formigenes and the implications for calcium oxalate stone prevention.</title>
        <authorList>
            <person name="Chmiel J.A."/>
            <person name="Carr C."/>
            <person name="Stuivenberg G.A."/>
            <person name="Venema R."/>
            <person name="Chanyi R.M."/>
            <person name="Al K.F."/>
            <person name="Giguere D."/>
            <person name="Say H."/>
            <person name="Akouris P.P."/>
            <person name="Dominguez Romero S.A."/>
            <person name="Kwong A."/>
            <person name="Tai V."/>
            <person name="Koval S.F."/>
            <person name="Razvi H."/>
            <person name="Bjazevic J."/>
            <person name="Burton J.P."/>
        </authorList>
    </citation>
    <scope>NUCLEOTIDE SEQUENCE</scope>
    <source>
        <strain evidence="1">WoOx3</strain>
    </source>
</reference>
<dbReference type="PROSITE" id="PS51257">
    <property type="entry name" value="PROKAR_LIPOPROTEIN"/>
    <property type="match status" value="1"/>
</dbReference>
<evidence type="ECO:0008006" key="3">
    <source>
        <dbReference type="Google" id="ProtNLM"/>
    </source>
</evidence>